<dbReference type="Proteomes" id="UP000800094">
    <property type="component" value="Unassembled WGS sequence"/>
</dbReference>
<dbReference type="AlphaFoldDB" id="A0A6A6HU57"/>
<organism evidence="1 2">
    <name type="scientific">Trematosphaeria pertusa</name>
    <dbReference type="NCBI Taxonomy" id="390896"/>
    <lineage>
        <taxon>Eukaryota</taxon>
        <taxon>Fungi</taxon>
        <taxon>Dikarya</taxon>
        <taxon>Ascomycota</taxon>
        <taxon>Pezizomycotina</taxon>
        <taxon>Dothideomycetes</taxon>
        <taxon>Pleosporomycetidae</taxon>
        <taxon>Pleosporales</taxon>
        <taxon>Massarineae</taxon>
        <taxon>Trematosphaeriaceae</taxon>
        <taxon>Trematosphaeria</taxon>
    </lineage>
</organism>
<protein>
    <submittedName>
        <fullName evidence="1">Uncharacterized protein</fullName>
    </submittedName>
</protein>
<sequence length="107" mass="11789">MADGRLWLWLWVSDLTPTTQLHPLPRRARSHLATHAHPQPLASPQLLEDSDGAPSRVALAIVRRVPSICFLRLQRRHVPSLCLLCLEAVDGVSRCVGSQLARGALTS</sequence>
<dbReference type="GeneID" id="54580639"/>
<reference evidence="1" key="1">
    <citation type="journal article" date="2020" name="Stud. Mycol.">
        <title>101 Dothideomycetes genomes: a test case for predicting lifestyles and emergence of pathogens.</title>
        <authorList>
            <person name="Haridas S."/>
            <person name="Albert R."/>
            <person name="Binder M."/>
            <person name="Bloem J."/>
            <person name="Labutti K."/>
            <person name="Salamov A."/>
            <person name="Andreopoulos B."/>
            <person name="Baker S."/>
            <person name="Barry K."/>
            <person name="Bills G."/>
            <person name="Bluhm B."/>
            <person name="Cannon C."/>
            <person name="Castanera R."/>
            <person name="Culley D."/>
            <person name="Daum C."/>
            <person name="Ezra D."/>
            <person name="Gonzalez J."/>
            <person name="Henrissat B."/>
            <person name="Kuo A."/>
            <person name="Liang C."/>
            <person name="Lipzen A."/>
            <person name="Lutzoni F."/>
            <person name="Magnuson J."/>
            <person name="Mondo S."/>
            <person name="Nolan M."/>
            <person name="Ohm R."/>
            <person name="Pangilinan J."/>
            <person name="Park H.-J."/>
            <person name="Ramirez L."/>
            <person name="Alfaro M."/>
            <person name="Sun H."/>
            <person name="Tritt A."/>
            <person name="Yoshinaga Y."/>
            <person name="Zwiers L.-H."/>
            <person name="Turgeon B."/>
            <person name="Goodwin S."/>
            <person name="Spatafora J."/>
            <person name="Crous P."/>
            <person name="Grigoriev I."/>
        </authorList>
    </citation>
    <scope>NUCLEOTIDE SEQUENCE</scope>
    <source>
        <strain evidence="1">CBS 122368</strain>
    </source>
</reference>
<gene>
    <name evidence="1" type="ORF">BU26DRAFT_511434</name>
</gene>
<proteinExistence type="predicted"/>
<evidence type="ECO:0000313" key="2">
    <source>
        <dbReference type="Proteomes" id="UP000800094"/>
    </source>
</evidence>
<accession>A0A6A6HU57</accession>
<dbReference type="RefSeq" id="XP_033676326.1">
    <property type="nucleotide sequence ID" value="XM_033827309.1"/>
</dbReference>
<keyword evidence="2" id="KW-1185">Reference proteome</keyword>
<evidence type="ECO:0000313" key="1">
    <source>
        <dbReference type="EMBL" id="KAF2241322.1"/>
    </source>
</evidence>
<dbReference type="EMBL" id="ML987212">
    <property type="protein sequence ID" value="KAF2241322.1"/>
    <property type="molecule type" value="Genomic_DNA"/>
</dbReference>
<name>A0A6A6HU57_9PLEO</name>